<protein>
    <recommendedName>
        <fullName evidence="7">1-aminocyclopropane-1-carboxylate synthase</fullName>
        <ecNumber evidence="7">4.4.1.14</ecNumber>
    </recommendedName>
</protein>
<gene>
    <name evidence="10" type="ORF">Dsin_007750</name>
</gene>
<dbReference type="GO" id="GO:0009693">
    <property type="term" value="P:ethylene biosynthetic process"/>
    <property type="evidence" value="ECO:0007669"/>
    <property type="project" value="UniProtKB-KW"/>
</dbReference>
<dbReference type="Proteomes" id="UP001281410">
    <property type="component" value="Unassembled WGS sequence"/>
</dbReference>
<comment type="pathway">
    <text evidence="6">Alkene biosynthesis; ethylene biosynthesis via S-adenosyl-L-methionine; ethylene from S-adenosyl-L-methionine: step 1/2.</text>
</comment>
<dbReference type="AlphaFoldDB" id="A0AAE0EGS5"/>
<sequence length="172" mass="19979">MLSDNEFVDKFIVESAKRLATRYKQFTWGLEQVGIGCLKSNAGLFLWMDLHQLLKEQTFEAEMTLWRVIVNEVKLNVSPGSSFHCPNPGWFRDRFANMDDQTMEVALSRIRTFMLQKLRISHHNNKKSKKKLCWQTSNLRLSFSSRIDDIMISLCMSPHSPLAQSPLVRAKD</sequence>
<organism evidence="10 11">
    <name type="scientific">Dipteronia sinensis</name>
    <dbReference type="NCBI Taxonomy" id="43782"/>
    <lineage>
        <taxon>Eukaryota</taxon>
        <taxon>Viridiplantae</taxon>
        <taxon>Streptophyta</taxon>
        <taxon>Embryophyta</taxon>
        <taxon>Tracheophyta</taxon>
        <taxon>Spermatophyta</taxon>
        <taxon>Magnoliopsida</taxon>
        <taxon>eudicotyledons</taxon>
        <taxon>Gunneridae</taxon>
        <taxon>Pentapetalae</taxon>
        <taxon>rosids</taxon>
        <taxon>malvids</taxon>
        <taxon>Sapindales</taxon>
        <taxon>Sapindaceae</taxon>
        <taxon>Hippocastanoideae</taxon>
        <taxon>Acereae</taxon>
        <taxon>Dipteronia</taxon>
    </lineage>
</organism>
<dbReference type="InterPro" id="IPR050478">
    <property type="entry name" value="Ethylene_sulfur-biosynth"/>
</dbReference>
<evidence type="ECO:0000256" key="1">
    <source>
        <dbReference type="ARBA" id="ARBA00001933"/>
    </source>
</evidence>
<proteinExistence type="predicted"/>
<dbReference type="EC" id="4.4.1.14" evidence="7"/>
<dbReference type="GO" id="GO:0016847">
    <property type="term" value="F:1-aminocyclopropane-1-carboxylate synthase activity"/>
    <property type="evidence" value="ECO:0007669"/>
    <property type="project" value="UniProtKB-EC"/>
</dbReference>
<dbReference type="EMBL" id="JANJYJ010000002">
    <property type="protein sequence ID" value="KAK3227888.1"/>
    <property type="molecule type" value="Genomic_DNA"/>
</dbReference>
<keyword evidence="3" id="KW-0949">S-adenosyl-L-methionine</keyword>
<evidence type="ECO:0000256" key="2">
    <source>
        <dbReference type="ARBA" id="ARBA00022666"/>
    </source>
</evidence>
<name>A0AAE0EGS5_9ROSI</name>
<dbReference type="Gene3D" id="3.90.1150.10">
    <property type="entry name" value="Aspartate Aminotransferase, domain 1"/>
    <property type="match status" value="1"/>
</dbReference>
<comment type="catalytic activity">
    <reaction evidence="8">
        <text>S-adenosyl-L-methionine = 1-aminocyclopropane-1-carboxylate + S-methyl-5'-thioadenosine + H(+)</text>
        <dbReference type="Rhea" id="RHEA:21744"/>
        <dbReference type="ChEBI" id="CHEBI:15378"/>
        <dbReference type="ChEBI" id="CHEBI:17509"/>
        <dbReference type="ChEBI" id="CHEBI:58360"/>
        <dbReference type="ChEBI" id="CHEBI:59789"/>
        <dbReference type="EC" id="4.4.1.14"/>
    </reaction>
</comment>
<dbReference type="PANTHER" id="PTHR43795:SF6">
    <property type="entry name" value="1-AMINOCYCLOPROPANE-1-CARBOXYLATE SYNTHASE 6"/>
    <property type="match status" value="1"/>
</dbReference>
<keyword evidence="4" id="KW-0663">Pyridoxal phosphate</keyword>
<comment type="cofactor">
    <cofactor evidence="1">
        <name>pyridoxal 5'-phosphate</name>
        <dbReference type="ChEBI" id="CHEBI:597326"/>
    </cofactor>
</comment>
<evidence type="ECO:0000313" key="10">
    <source>
        <dbReference type="EMBL" id="KAK3227888.1"/>
    </source>
</evidence>
<keyword evidence="2" id="KW-0266">Ethylene biosynthesis</keyword>
<dbReference type="InterPro" id="IPR004839">
    <property type="entry name" value="Aminotransferase_I/II_large"/>
</dbReference>
<dbReference type="GO" id="GO:0030170">
    <property type="term" value="F:pyridoxal phosphate binding"/>
    <property type="evidence" value="ECO:0007669"/>
    <property type="project" value="InterPro"/>
</dbReference>
<dbReference type="PANTHER" id="PTHR43795">
    <property type="entry name" value="BIFUNCTIONAL ASPARTATE AMINOTRANSFERASE AND GLUTAMATE/ASPARTATE-PREPHENATE AMINOTRANSFERASE-RELATED"/>
    <property type="match status" value="1"/>
</dbReference>
<keyword evidence="5" id="KW-0456">Lyase</keyword>
<evidence type="ECO:0000256" key="7">
    <source>
        <dbReference type="ARBA" id="ARBA00039053"/>
    </source>
</evidence>
<dbReference type="SUPFAM" id="SSF53383">
    <property type="entry name" value="PLP-dependent transferases"/>
    <property type="match status" value="1"/>
</dbReference>
<evidence type="ECO:0000256" key="6">
    <source>
        <dbReference type="ARBA" id="ARBA00037888"/>
    </source>
</evidence>
<dbReference type="Pfam" id="PF00155">
    <property type="entry name" value="Aminotran_1_2"/>
    <property type="match status" value="1"/>
</dbReference>
<dbReference type="GO" id="GO:0008483">
    <property type="term" value="F:transaminase activity"/>
    <property type="evidence" value="ECO:0007669"/>
    <property type="project" value="TreeGrafter"/>
</dbReference>
<evidence type="ECO:0000256" key="3">
    <source>
        <dbReference type="ARBA" id="ARBA00022691"/>
    </source>
</evidence>
<dbReference type="InterPro" id="IPR015422">
    <property type="entry name" value="PyrdxlP-dep_Trfase_small"/>
</dbReference>
<dbReference type="InterPro" id="IPR015424">
    <property type="entry name" value="PyrdxlP-dep_Trfase"/>
</dbReference>
<evidence type="ECO:0000259" key="9">
    <source>
        <dbReference type="Pfam" id="PF00155"/>
    </source>
</evidence>
<keyword evidence="11" id="KW-1185">Reference proteome</keyword>
<reference evidence="10" key="1">
    <citation type="journal article" date="2023" name="Plant J.">
        <title>Genome sequences and population genomics provide insights into the demographic history, inbreeding, and mutation load of two 'living fossil' tree species of Dipteronia.</title>
        <authorList>
            <person name="Feng Y."/>
            <person name="Comes H.P."/>
            <person name="Chen J."/>
            <person name="Zhu S."/>
            <person name="Lu R."/>
            <person name="Zhang X."/>
            <person name="Li P."/>
            <person name="Qiu J."/>
            <person name="Olsen K.M."/>
            <person name="Qiu Y."/>
        </authorList>
    </citation>
    <scope>NUCLEOTIDE SEQUENCE</scope>
    <source>
        <strain evidence="10">NBL</strain>
    </source>
</reference>
<evidence type="ECO:0000256" key="5">
    <source>
        <dbReference type="ARBA" id="ARBA00023239"/>
    </source>
</evidence>
<evidence type="ECO:0000256" key="4">
    <source>
        <dbReference type="ARBA" id="ARBA00022898"/>
    </source>
</evidence>
<accession>A0AAE0EGS5</accession>
<evidence type="ECO:0000256" key="8">
    <source>
        <dbReference type="ARBA" id="ARBA00049554"/>
    </source>
</evidence>
<comment type="caution">
    <text evidence="10">The sequence shown here is derived from an EMBL/GenBank/DDBJ whole genome shotgun (WGS) entry which is preliminary data.</text>
</comment>
<evidence type="ECO:0000313" key="11">
    <source>
        <dbReference type="Proteomes" id="UP001281410"/>
    </source>
</evidence>
<feature type="domain" description="Aminotransferase class I/classII large" evidence="9">
    <location>
        <begin position="1"/>
        <end position="110"/>
    </location>
</feature>